<dbReference type="AlphaFoldDB" id="A0A0N5CSZ5"/>
<evidence type="ECO:0000256" key="1">
    <source>
        <dbReference type="SAM" id="MobiDB-lite"/>
    </source>
</evidence>
<dbReference type="EMBL" id="UYYF01001323">
    <property type="protein sequence ID" value="VDM99765.1"/>
    <property type="molecule type" value="Genomic_DNA"/>
</dbReference>
<keyword evidence="3" id="KW-1185">Reference proteome</keyword>
<gene>
    <name evidence="2" type="ORF">TCLT_LOCUS3346</name>
</gene>
<feature type="region of interest" description="Disordered" evidence="1">
    <location>
        <begin position="1"/>
        <end position="27"/>
    </location>
</feature>
<organism evidence="4">
    <name type="scientific">Thelazia callipaeda</name>
    <name type="common">Oriental eyeworm</name>
    <name type="synonym">Parasitic nematode</name>
    <dbReference type="NCBI Taxonomy" id="103827"/>
    <lineage>
        <taxon>Eukaryota</taxon>
        <taxon>Metazoa</taxon>
        <taxon>Ecdysozoa</taxon>
        <taxon>Nematoda</taxon>
        <taxon>Chromadorea</taxon>
        <taxon>Rhabditida</taxon>
        <taxon>Spirurina</taxon>
        <taxon>Spiruromorpha</taxon>
        <taxon>Thelazioidea</taxon>
        <taxon>Thelaziidae</taxon>
        <taxon>Thelazia</taxon>
    </lineage>
</organism>
<evidence type="ECO:0000313" key="3">
    <source>
        <dbReference type="Proteomes" id="UP000276776"/>
    </source>
</evidence>
<proteinExistence type="predicted"/>
<protein>
    <submittedName>
        <fullName evidence="2 4">Uncharacterized protein</fullName>
    </submittedName>
</protein>
<evidence type="ECO:0000313" key="2">
    <source>
        <dbReference type="EMBL" id="VDM99765.1"/>
    </source>
</evidence>
<sequence>MKVAVENESYNANTRGNGQIRSGKTSLSKTKQIAKSFDATTTTTSYPSTLLNTQALNVCM</sequence>
<evidence type="ECO:0000313" key="4">
    <source>
        <dbReference type="WBParaSite" id="TCLT_0000335201-mRNA-1"/>
    </source>
</evidence>
<dbReference type="WBParaSite" id="TCLT_0000335201-mRNA-1">
    <property type="protein sequence ID" value="TCLT_0000335201-mRNA-1"/>
    <property type="gene ID" value="TCLT_0000335201"/>
</dbReference>
<dbReference type="Proteomes" id="UP000276776">
    <property type="component" value="Unassembled WGS sequence"/>
</dbReference>
<reference evidence="4" key="1">
    <citation type="submission" date="2017-02" db="UniProtKB">
        <authorList>
            <consortium name="WormBaseParasite"/>
        </authorList>
    </citation>
    <scope>IDENTIFICATION</scope>
</reference>
<accession>A0A0N5CSZ5</accession>
<reference evidence="2 3" key="2">
    <citation type="submission" date="2018-11" db="EMBL/GenBank/DDBJ databases">
        <authorList>
            <consortium name="Pathogen Informatics"/>
        </authorList>
    </citation>
    <scope>NUCLEOTIDE SEQUENCE [LARGE SCALE GENOMIC DNA]</scope>
</reference>
<feature type="compositionally biased region" description="Polar residues" evidence="1">
    <location>
        <begin position="8"/>
        <end position="27"/>
    </location>
</feature>
<name>A0A0N5CSZ5_THECL</name>